<accession>A0A8X7SJU2</accession>
<comment type="caution">
    <text evidence="1">The sequence shown here is derived from an EMBL/GenBank/DDBJ whole genome shotgun (WGS) entry which is preliminary data.</text>
</comment>
<proteinExistence type="predicted"/>
<evidence type="ECO:0000313" key="1">
    <source>
        <dbReference type="EMBL" id="KAG2307452.1"/>
    </source>
</evidence>
<organism evidence="1 2">
    <name type="scientific">Brassica carinata</name>
    <name type="common">Ethiopian mustard</name>
    <name type="synonym">Abyssinian cabbage</name>
    <dbReference type="NCBI Taxonomy" id="52824"/>
    <lineage>
        <taxon>Eukaryota</taxon>
        <taxon>Viridiplantae</taxon>
        <taxon>Streptophyta</taxon>
        <taxon>Embryophyta</taxon>
        <taxon>Tracheophyta</taxon>
        <taxon>Spermatophyta</taxon>
        <taxon>Magnoliopsida</taxon>
        <taxon>eudicotyledons</taxon>
        <taxon>Gunneridae</taxon>
        <taxon>Pentapetalae</taxon>
        <taxon>rosids</taxon>
        <taxon>malvids</taxon>
        <taxon>Brassicales</taxon>
        <taxon>Brassicaceae</taxon>
        <taxon>Brassiceae</taxon>
        <taxon>Brassica</taxon>
    </lineage>
</organism>
<reference evidence="1 2" key="1">
    <citation type="submission" date="2020-02" db="EMBL/GenBank/DDBJ databases">
        <authorList>
            <person name="Ma Q."/>
            <person name="Huang Y."/>
            <person name="Song X."/>
            <person name="Pei D."/>
        </authorList>
    </citation>
    <scope>NUCLEOTIDE SEQUENCE [LARGE SCALE GENOMIC DNA]</scope>
    <source>
        <strain evidence="1">Sxm20200214</strain>
        <tissue evidence="1">Leaf</tissue>
    </source>
</reference>
<evidence type="ECO:0000313" key="2">
    <source>
        <dbReference type="Proteomes" id="UP000886595"/>
    </source>
</evidence>
<protein>
    <submittedName>
        <fullName evidence="1">Uncharacterized protein</fullName>
    </submittedName>
</protein>
<dbReference type="AlphaFoldDB" id="A0A8X7SJU2"/>
<dbReference type="EMBL" id="JAAMPC010000006">
    <property type="protein sequence ID" value="KAG2307452.1"/>
    <property type="molecule type" value="Genomic_DNA"/>
</dbReference>
<gene>
    <name evidence="1" type="ORF">Bca52824_027200</name>
</gene>
<sequence length="246" mass="28367">MPVDTRRRLSLFSFKFVINVTDGSLYKKTNMVDILGAIVKVKKLMHTSPIRKEFWVIKSERIVYFTIRDLKISCHYVKVVRLLRPFGGRQSQIEKKDGFPDFGVWQLLRSTRGVCLRPVGSGAYLLRFHGSSSDGSRLVEEDLAEWRRRYSLPSFVDLRVPAPEERSSSHIPGEIAVYEDFFDTDFRGVIPELVIGLCTLFRGIWPRILFFLPRGGEGNIREERDCQQDSLWGRCDGYRESSCCGC</sequence>
<name>A0A8X7SJU2_BRACI</name>
<keyword evidence="2" id="KW-1185">Reference proteome</keyword>
<dbReference type="Proteomes" id="UP000886595">
    <property type="component" value="Unassembled WGS sequence"/>
</dbReference>